<evidence type="ECO:0000256" key="12">
    <source>
        <dbReference type="ARBA" id="ARBA00033708"/>
    </source>
</evidence>
<evidence type="ECO:0000256" key="10">
    <source>
        <dbReference type="ARBA" id="ARBA00023136"/>
    </source>
</evidence>
<keyword evidence="5 14" id="KW-0812">Transmembrane</keyword>
<name>A0A1M5L7V3_9FIRM</name>
<evidence type="ECO:0000313" key="15">
    <source>
        <dbReference type="EMBL" id="SHG61040.1"/>
    </source>
</evidence>
<comment type="similarity">
    <text evidence="2 13">Belongs to the sodium:solute symporter (SSF) (TC 2.A.21) family.</text>
</comment>
<dbReference type="GO" id="GO:0006814">
    <property type="term" value="P:sodium ion transport"/>
    <property type="evidence" value="ECO:0007669"/>
    <property type="project" value="UniProtKB-KW"/>
</dbReference>
<evidence type="ECO:0000256" key="11">
    <source>
        <dbReference type="ARBA" id="ARBA00023201"/>
    </source>
</evidence>
<dbReference type="PANTHER" id="PTHR48086">
    <property type="entry name" value="SODIUM/PROLINE SYMPORTER-RELATED"/>
    <property type="match status" value="1"/>
</dbReference>
<sequence>MIMKLGMVVCFVAVIIGLSLYSRSKAATINDFVVGGRSIGPWMSAFSFGTTYFSAVLLIGFAGKVGWGYGLSALWIALGNTIIGTFLAWKILAGRTREMSSRLHVLTMPSFLEARYRSTNMKIFASLIIFIFFIPYSASVFMGLSYLFEQIFHIPYVAALILMTVLTALYLVLGGYIAIALVDFVLGIVMLAGVIVMVAYISGYETVGGFLNSISALKAVDPKLAAPIGPGGALGLISLVILTSLGTWGMPQMVQKFYGIKNTEVIPRATVVSTFFALVITGGAYFSGALSHLFFRELPVLNGKPSPDLLMPNIISQALPETVAVLILLLVLAASMSTLSGLVLVSSSSVTIDLIKGALFPHISEEKAMKLMRTLFVVFVGLSLWIALNPPGIILTLMALSWGTVAGAFLAPYLYGLFWERTTRAGAWAGMITGVLISLGGYFIINWLPYFTSYPLLTTVQQLGTPFFGALAMLVPLIVVPAVSLVTPEYSAEHISRIYGKEELVLEN</sequence>
<dbReference type="Pfam" id="PF00474">
    <property type="entry name" value="SSF"/>
    <property type="match status" value="1"/>
</dbReference>
<proteinExistence type="inferred from homology"/>
<keyword evidence="4" id="KW-1003">Cell membrane</keyword>
<feature type="transmembrane region" description="Helical" evidence="14">
    <location>
        <begin position="371"/>
        <end position="388"/>
    </location>
</feature>
<feature type="transmembrane region" description="Helical" evidence="14">
    <location>
        <begin position="154"/>
        <end position="173"/>
    </location>
</feature>
<keyword evidence="3" id="KW-0813">Transport</keyword>
<feature type="transmembrane region" description="Helical" evidence="14">
    <location>
        <begin position="394"/>
        <end position="415"/>
    </location>
</feature>
<dbReference type="AlphaFoldDB" id="A0A1M5L7V3"/>
<dbReference type="STRING" id="1123382.SAMN02745221_00587"/>
<dbReference type="GO" id="GO:0005886">
    <property type="term" value="C:plasma membrane"/>
    <property type="evidence" value="ECO:0007669"/>
    <property type="project" value="UniProtKB-SubCell"/>
</dbReference>
<evidence type="ECO:0000256" key="9">
    <source>
        <dbReference type="ARBA" id="ARBA00023065"/>
    </source>
</evidence>
<dbReference type="InterPro" id="IPR050277">
    <property type="entry name" value="Sodium:Solute_Symporter"/>
</dbReference>
<dbReference type="GO" id="GO:0015293">
    <property type="term" value="F:symporter activity"/>
    <property type="evidence" value="ECO:0007669"/>
    <property type="project" value="UniProtKB-KW"/>
</dbReference>
<evidence type="ECO:0000256" key="4">
    <source>
        <dbReference type="ARBA" id="ARBA00022475"/>
    </source>
</evidence>
<feature type="transmembrane region" description="Helical" evidence="14">
    <location>
        <begin position="42"/>
        <end position="63"/>
    </location>
</feature>
<dbReference type="Proteomes" id="UP000242329">
    <property type="component" value="Unassembled WGS sequence"/>
</dbReference>
<dbReference type="PROSITE" id="PS00457">
    <property type="entry name" value="NA_SOLUT_SYMP_2"/>
    <property type="match status" value="1"/>
</dbReference>
<gene>
    <name evidence="15" type="ORF">SAMN02745221_00587</name>
</gene>
<accession>A0A1M5L7V3</accession>
<organism evidence="15 16">
    <name type="scientific">Thermosyntropha lipolytica DSM 11003</name>
    <dbReference type="NCBI Taxonomy" id="1123382"/>
    <lineage>
        <taxon>Bacteria</taxon>
        <taxon>Bacillati</taxon>
        <taxon>Bacillota</taxon>
        <taxon>Clostridia</taxon>
        <taxon>Eubacteriales</taxon>
        <taxon>Syntrophomonadaceae</taxon>
        <taxon>Thermosyntropha</taxon>
    </lineage>
</organism>
<evidence type="ECO:0000256" key="5">
    <source>
        <dbReference type="ARBA" id="ARBA00022692"/>
    </source>
</evidence>
<dbReference type="InterPro" id="IPR001734">
    <property type="entry name" value="Na/solute_symporter"/>
</dbReference>
<keyword evidence="16" id="KW-1185">Reference proteome</keyword>
<feature type="transmembrane region" description="Helical" evidence="14">
    <location>
        <begin position="224"/>
        <end position="248"/>
    </location>
</feature>
<feature type="transmembrane region" description="Helical" evidence="14">
    <location>
        <begin position="123"/>
        <end position="148"/>
    </location>
</feature>
<protein>
    <submittedName>
        <fullName evidence="15">Sodium/proline symporter</fullName>
    </submittedName>
</protein>
<dbReference type="GO" id="GO:0046942">
    <property type="term" value="P:carboxylic acid transport"/>
    <property type="evidence" value="ECO:0007669"/>
    <property type="project" value="UniProtKB-ARBA"/>
</dbReference>
<dbReference type="EMBL" id="FQWY01000007">
    <property type="protein sequence ID" value="SHG61040.1"/>
    <property type="molecule type" value="Genomic_DNA"/>
</dbReference>
<dbReference type="Gene3D" id="1.20.1730.10">
    <property type="entry name" value="Sodium/glucose cotransporter"/>
    <property type="match status" value="1"/>
</dbReference>
<keyword evidence="6" id="KW-0769">Symport</keyword>
<keyword evidence="11" id="KW-0739">Sodium transport</keyword>
<evidence type="ECO:0000256" key="13">
    <source>
        <dbReference type="RuleBase" id="RU362091"/>
    </source>
</evidence>
<dbReference type="PROSITE" id="PS50283">
    <property type="entry name" value="NA_SOLUT_SYMP_3"/>
    <property type="match status" value="1"/>
</dbReference>
<keyword evidence="10 14" id="KW-0472">Membrane</keyword>
<feature type="transmembrane region" description="Helical" evidence="14">
    <location>
        <begin position="269"/>
        <end position="295"/>
    </location>
</feature>
<keyword evidence="7 14" id="KW-1133">Transmembrane helix</keyword>
<feature type="transmembrane region" description="Helical" evidence="14">
    <location>
        <begin position="427"/>
        <end position="447"/>
    </location>
</feature>
<feature type="transmembrane region" description="Helical" evidence="14">
    <location>
        <begin position="69"/>
        <end position="92"/>
    </location>
</feature>
<evidence type="ECO:0000256" key="3">
    <source>
        <dbReference type="ARBA" id="ARBA00022448"/>
    </source>
</evidence>
<evidence type="ECO:0000313" key="16">
    <source>
        <dbReference type="Proteomes" id="UP000242329"/>
    </source>
</evidence>
<comment type="subcellular location">
    <subcellularLocation>
        <location evidence="1">Cell membrane</location>
        <topology evidence="1">Multi-pass membrane protein</topology>
    </subcellularLocation>
</comment>
<evidence type="ECO:0000256" key="7">
    <source>
        <dbReference type="ARBA" id="ARBA00022989"/>
    </source>
</evidence>
<evidence type="ECO:0000256" key="1">
    <source>
        <dbReference type="ARBA" id="ARBA00004651"/>
    </source>
</evidence>
<dbReference type="PANTHER" id="PTHR48086:SF3">
    <property type="entry name" value="SODIUM_PROLINE SYMPORTER"/>
    <property type="match status" value="1"/>
</dbReference>
<feature type="transmembrane region" description="Helical" evidence="14">
    <location>
        <begin position="323"/>
        <end position="350"/>
    </location>
</feature>
<reference evidence="16" key="1">
    <citation type="submission" date="2016-11" db="EMBL/GenBank/DDBJ databases">
        <authorList>
            <person name="Varghese N."/>
            <person name="Submissions S."/>
        </authorList>
    </citation>
    <scope>NUCLEOTIDE SEQUENCE [LARGE SCALE GENOMIC DNA]</scope>
    <source>
        <strain evidence="16">DSM 11003</strain>
    </source>
</reference>
<comment type="catalytic activity">
    <reaction evidence="12">
        <text>L-proline(in) + Na(+)(in) = L-proline(out) + Na(+)(out)</text>
        <dbReference type="Rhea" id="RHEA:28967"/>
        <dbReference type="ChEBI" id="CHEBI:29101"/>
        <dbReference type="ChEBI" id="CHEBI:60039"/>
    </reaction>
</comment>
<dbReference type="InterPro" id="IPR038377">
    <property type="entry name" value="Na/Glc_symporter_sf"/>
</dbReference>
<evidence type="ECO:0000256" key="14">
    <source>
        <dbReference type="SAM" id="Phobius"/>
    </source>
</evidence>
<evidence type="ECO:0000256" key="6">
    <source>
        <dbReference type="ARBA" id="ARBA00022847"/>
    </source>
</evidence>
<evidence type="ECO:0000256" key="8">
    <source>
        <dbReference type="ARBA" id="ARBA00023053"/>
    </source>
</evidence>
<feature type="transmembrane region" description="Helical" evidence="14">
    <location>
        <begin position="180"/>
        <end position="204"/>
    </location>
</feature>
<keyword evidence="8" id="KW-0915">Sodium</keyword>
<feature type="transmembrane region" description="Helical" evidence="14">
    <location>
        <begin position="6"/>
        <end position="22"/>
    </location>
</feature>
<keyword evidence="9" id="KW-0406">Ion transport</keyword>
<dbReference type="InterPro" id="IPR018212">
    <property type="entry name" value="Na/solute_symporter_CS"/>
</dbReference>
<evidence type="ECO:0000256" key="2">
    <source>
        <dbReference type="ARBA" id="ARBA00006434"/>
    </source>
</evidence>
<feature type="transmembrane region" description="Helical" evidence="14">
    <location>
        <begin position="467"/>
        <end position="487"/>
    </location>
</feature>